<evidence type="ECO:0000256" key="4">
    <source>
        <dbReference type="ARBA" id="ARBA00023125"/>
    </source>
</evidence>
<dbReference type="PROSITE" id="PS50950">
    <property type="entry name" value="ZF_THAP"/>
    <property type="match status" value="1"/>
</dbReference>
<evidence type="ECO:0000313" key="8">
    <source>
        <dbReference type="Proteomes" id="UP000694844"/>
    </source>
</evidence>
<evidence type="ECO:0000256" key="3">
    <source>
        <dbReference type="ARBA" id="ARBA00022833"/>
    </source>
</evidence>
<dbReference type="RefSeq" id="XP_022289217.1">
    <property type="nucleotide sequence ID" value="XM_022433509.1"/>
</dbReference>
<evidence type="ECO:0000259" key="7">
    <source>
        <dbReference type="PROSITE" id="PS50950"/>
    </source>
</evidence>
<feature type="region of interest" description="Disordered" evidence="6">
    <location>
        <begin position="204"/>
        <end position="262"/>
    </location>
</feature>
<dbReference type="GeneID" id="111101161"/>
<dbReference type="GO" id="GO:0003677">
    <property type="term" value="F:DNA binding"/>
    <property type="evidence" value="ECO:0007669"/>
    <property type="project" value="UniProtKB-UniRule"/>
</dbReference>
<feature type="region of interest" description="Disordered" evidence="6">
    <location>
        <begin position="138"/>
        <end position="165"/>
    </location>
</feature>
<accession>A0A8B8ACL1</accession>
<dbReference type="SUPFAM" id="SSF57716">
    <property type="entry name" value="Glucocorticoid receptor-like (DNA-binding domain)"/>
    <property type="match status" value="1"/>
</dbReference>
<dbReference type="GO" id="GO:0008270">
    <property type="term" value="F:zinc ion binding"/>
    <property type="evidence" value="ECO:0007669"/>
    <property type="project" value="UniProtKB-KW"/>
</dbReference>
<dbReference type="PANTHER" id="PTHR31751">
    <property type="entry name" value="SI:CH211-108C17.2-RELATED-RELATED"/>
    <property type="match status" value="1"/>
</dbReference>
<evidence type="ECO:0000256" key="5">
    <source>
        <dbReference type="PROSITE-ProRule" id="PRU00309"/>
    </source>
</evidence>
<dbReference type="PANTHER" id="PTHR31751:SF42">
    <property type="entry name" value="PROTEIN CBG10204"/>
    <property type="match status" value="1"/>
</dbReference>
<dbReference type="Pfam" id="PF05485">
    <property type="entry name" value="THAP"/>
    <property type="match status" value="1"/>
</dbReference>
<dbReference type="AlphaFoldDB" id="A0A8B8ACL1"/>
<organism evidence="8 9">
    <name type="scientific">Crassostrea virginica</name>
    <name type="common">Eastern oyster</name>
    <dbReference type="NCBI Taxonomy" id="6565"/>
    <lineage>
        <taxon>Eukaryota</taxon>
        <taxon>Metazoa</taxon>
        <taxon>Spiralia</taxon>
        <taxon>Lophotrochozoa</taxon>
        <taxon>Mollusca</taxon>
        <taxon>Bivalvia</taxon>
        <taxon>Autobranchia</taxon>
        <taxon>Pteriomorphia</taxon>
        <taxon>Ostreida</taxon>
        <taxon>Ostreoidea</taxon>
        <taxon>Ostreidae</taxon>
        <taxon>Crassostrea</taxon>
    </lineage>
</organism>
<dbReference type="SMART" id="SM00692">
    <property type="entry name" value="DM3"/>
    <property type="match status" value="1"/>
</dbReference>
<evidence type="ECO:0000256" key="1">
    <source>
        <dbReference type="ARBA" id="ARBA00022723"/>
    </source>
</evidence>
<keyword evidence="8" id="KW-1185">Reference proteome</keyword>
<evidence type="ECO:0000256" key="2">
    <source>
        <dbReference type="ARBA" id="ARBA00022771"/>
    </source>
</evidence>
<keyword evidence="2 5" id="KW-0863">Zinc-finger</keyword>
<evidence type="ECO:0000313" key="9">
    <source>
        <dbReference type="RefSeq" id="XP_022289217.1"/>
    </source>
</evidence>
<gene>
    <name evidence="9" type="primary">LOC111101161</name>
</gene>
<evidence type="ECO:0000256" key="6">
    <source>
        <dbReference type="SAM" id="MobiDB-lite"/>
    </source>
</evidence>
<reference evidence="9" key="1">
    <citation type="submission" date="2025-08" db="UniProtKB">
        <authorList>
            <consortium name="RefSeq"/>
        </authorList>
    </citation>
    <scope>IDENTIFICATION</scope>
    <source>
        <tissue evidence="9">Whole sample</tissue>
    </source>
</reference>
<keyword evidence="1" id="KW-0479">Metal-binding</keyword>
<keyword evidence="3" id="KW-0862">Zinc</keyword>
<keyword evidence="4 5" id="KW-0238">DNA-binding</keyword>
<sequence length="755" mass="85432">MSATSKGRMCVVAGCSKRQSDGVSVHMFPKDDRQRAAWIRFVKLTRADWTGPSQYTVICSNHFNPECYEKQCTLMVEFGIPTKKRLVPGSIPSIYPKRKREDLNEAFLESPSRPERMVVAKLEKKRILGELLQENDRPIVESQSADSFDVEQQHEKVSDEGPSSRAIACQTQVGKRSVRIQVAAKNKEKGTQVDLQPRFRSIGVQFNGPDEIQPTTAVRVPTENQEVSSSEESMATQSDEDKASSYEPSSAGSDESHIPDVQNDCCNPLEETKYIVSESMLMELFNVCRRCHRLATPTIHQRVGTMVKIAAECEFCGFTWLWCSQPHVGSIPAGNIGLSASILFSGALPSKVLRVLRCMGVATITQRTFSNHQASLLFPAVARVWDRQQRDYVIRAEDRGKPLVIGGDGRADSPGHCAKYGSYSTIDLEEGTVIDIQLVQSNEVKNSNAMEKRGLEKVVEWIHSHHLEIGTIITDRHLQIQKWIRENLPQTTHFYDVWHVAKGLKKKVLAASKQKECEELIRWNKSLTNHLYWVAASTPDGDGDVMWAKWESVENHIHNVHEGHNRLFPTCAHEELEGNQQRKKWIKPGTKASEKLSDIILSKQMKKDVPKLSPLFQTSQIEAFHSTVNHFAPKMVSFSYHGMYCRLMIAALHFNENSARPSARTKEGDVQYKISFPKFKQGEYTVRKKSVEATYEYSSTLMLETLRGMKGDGNEPVLCLPAREPPPLCSDFYHPEKEEAVNYFQSRFARKETTV</sequence>
<feature type="compositionally biased region" description="Polar residues" evidence="6">
    <location>
        <begin position="222"/>
        <end position="237"/>
    </location>
</feature>
<protein>
    <submittedName>
        <fullName evidence="9">Uncharacterized protein LOC111101161</fullName>
    </submittedName>
</protein>
<dbReference type="Gene3D" id="6.20.210.20">
    <property type="entry name" value="THAP domain"/>
    <property type="match status" value="1"/>
</dbReference>
<proteinExistence type="predicted"/>
<dbReference type="OrthoDB" id="10015739at2759"/>
<feature type="domain" description="THAP-type" evidence="7">
    <location>
        <begin position="1"/>
        <end position="95"/>
    </location>
</feature>
<dbReference type="InterPro" id="IPR038441">
    <property type="entry name" value="THAP_Znf_sf"/>
</dbReference>
<dbReference type="InterPro" id="IPR006612">
    <property type="entry name" value="THAP_Znf"/>
</dbReference>
<dbReference type="SMART" id="SM00980">
    <property type="entry name" value="THAP"/>
    <property type="match status" value="1"/>
</dbReference>
<name>A0A8B8ACL1_CRAVI</name>
<dbReference type="Proteomes" id="UP000694844">
    <property type="component" value="Chromosome 6"/>
</dbReference>
<dbReference type="KEGG" id="cvn:111101161"/>